<evidence type="ECO:0000256" key="5">
    <source>
        <dbReference type="ARBA" id="ARBA00022741"/>
    </source>
</evidence>
<feature type="transmembrane region" description="Helical" evidence="8">
    <location>
        <begin position="82"/>
        <end position="100"/>
    </location>
</feature>
<evidence type="ECO:0000313" key="13">
    <source>
        <dbReference type="Proteomes" id="UP000318669"/>
    </source>
</evidence>
<dbReference type="InterPro" id="IPR003594">
    <property type="entry name" value="HATPase_dom"/>
</dbReference>
<evidence type="ECO:0000256" key="2">
    <source>
        <dbReference type="ARBA" id="ARBA00012438"/>
    </source>
</evidence>
<dbReference type="GO" id="GO:0005524">
    <property type="term" value="F:ATP binding"/>
    <property type="evidence" value="ECO:0007669"/>
    <property type="project" value="UniProtKB-KW"/>
</dbReference>
<dbReference type="PANTHER" id="PTHR41523:SF8">
    <property type="entry name" value="ETHYLENE RESPONSE SENSOR PROTEIN"/>
    <property type="match status" value="1"/>
</dbReference>
<dbReference type="SMART" id="SM00387">
    <property type="entry name" value="HATPase_c"/>
    <property type="match status" value="1"/>
</dbReference>
<feature type="transmembrane region" description="Helical" evidence="8">
    <location>
        <begin position="161"/>
        <end position="181"/>
    </location>
</feature>
<evidence type="ECO:0000256" key="4">
    <source>
        <dbReference type="ARBA" id="ARBA00022679"/>
    </source>
</evidence>
<dbReference type="Proteomes" id="UP000318528">
    <property type="component" value="Unassembled WGS sequence"/>
</dbReference>
<dbReference type="OrthoDB" id="9767435at2"/>
<dbReference type="EMBL" id="VJZL01000005">
    <property type="protein sequence ID" value="TRX11876.1"/>
    <property type="molecule type" value="Genomic_DNA"/>
</dbReference>
<evidence type="ECO:0000256" key="8">
    <source>
        <dbReference type="SAM" id="Phobius"/>
    </source>
</evidence>
<proteinExistence type="predicted"/>
<reference evidence="12 13" key="1">
    <citation type="submission" date="2019-07" db="EMBL/GenBank/DDBJ databases">
        <title>Novel species of Flavobacterium.</title>
        <authorList>
            <person name="Liu Q."/>
            <person name="Xin Y.-H."/>
        </authorList>
    </citation>
    <scope>NUCLEOTIDE SEQUENCE [LARGE SCALE GENOMIC DNA]</scope>
    <source>
        <strain evidence="10 12">GSP39</strain>
        <strain evidence="11 13">GSR22</strain>
    </source>
</reference>
<keyword evidence="12" id="KW-1185">Reference proteome</keyword>
<evidence type="ECO:0000313" key="12">
    <source>
        <dbReference type="Proteomes" id="UP000318528"/>
    </source>
</evidence>
<keyword evidence="8" id="KW-0812">Transmembrane</keyword>
<evidence type="ECO:0000256" key="7">
    <source>
        <dbReference type="ARBA" id="ARBA00022840"/>
    </source>
</evidence>
<dbReference type="Pfam" id="PF07568">
    <property type="entry name" value="HisKA_2"/>
    <property type="match status" value="1"/>
</dbReference>
<dbReference type="PROSITE" id="PS50109">
    <property type="entry name" value="HIS_KIN"/>
    <property type="match status" value="1"/>
</dbReference>
<dbReference type="RefSeq" id="WP_143386843.1">
    <property type="nucleotide sequence ID" value="NZ_VJZL01000005.1"/>
</dbReference>
<protein>
    <recommendedName>
        <fullName evidence="2">histidine kinase</fullName>
        <ecNumber evidence="2">2.7.13.3</ecNumber>
    </recommendedName>
</protein>
<dbReference type="EC" id="2.7.13.3" evidence="2"/>
<dbReference type="Proteomes" id="UP000318669">
    <property type="component" value="Unassembled WGS sequence"/>
</dbReference>
<keyword evidence="7" id="KW-0067">ATP-binding</keyword>
<gene>
    <name evidence="11" type="ORF">FNW11_04695</name>
    <name evidence="10" type="ORF">FNW12_05660</name>
</gene>
<dbReference type="Gene3D" id="3.30.450.20">
    <property type="entry name" value="PAS domain"/>
    <property type="match status" value="1"/>
</dbReference>
<feature type="domain" description="Histidine kinase" evidence="9">
    <location>
        <begin position="242"/>
        <end position="433"/>
    </location>
</feature>
<evidence type="ECO:0000313" key="11">
    <source>
        <dbReference type="EMBL" id="TRX11876.1"/>
    </source>
</evidence>
<evidence type="ECO:0000259" key="9">
    <source>
        <dbReference type="PROSITE" id="PS50109"/>
    </source>
</evidence>
<dbReference type="EMBL" id="VJZN01000007">
    <property type="protein sequence ID" value="TRX07748.1"/>
    <property type="molecule type" value="Genomic_DNA"/>
</dbReference>
<keyword evidence="8" id="KW-1133">Transmembrane helix</keyword>
<comment type="caution">
    <text evidence="11">The sequence shown here is derived from an EMBL/GenBank/DDBJ whole genome shotgun (WGS) entry which is preliminary data.</text>
</comment>
<accession>A0A553BUG1</accession>
<feature type="transmembrane region" description="Helical" evidence="8">
    <location>
        <begin position="53"/>
        <end position="70"/>
    </location>
</feature>
<keyword evidence="5" id="KW-0547">Nucleotide-binding</keyword>
<evidence type="ECO:0000256" key="3">
    <source>
        <dbReference type="ARBA" id="ARBA00022553"/>
    </source>
</evidence>
<name>A0A553BUG1_9FLAO</name>
<keyword evidence="6" id="KW-0418">Kinase</keyword>
<dbReference type="InterPro" id="IPR005467">
    <property type="entry name" value="His_kinase_dom"/>
</dbReference>
<keyword evidence="8" id="KW-0472">Membrane</keyword>
<keyword evidence="4" id="KW-0808">Transferase</keyword>
<dbReference type="PANTHER" id="PTHR41523">
    <property type="entry name" value="TWO-COMPONENT SYSTEM SENSOR PROTEIN"/>
    <property type="match status" value="1"/>
</dbReference>
<dbReference type="InterPro" id="IPR011495">
    <property type="entry name" value="Sig_transdc_His_kin_sub2_dim/P"/>
</dbReference>
<dbReference type="AlphaFoldDB" id="A0A553BUG1"/>
<dbReference type="SUPFAM" id="SSF55874">
    <property type="entry name" value="ATPase domain of HSP90 chaperone/DNA topoisomerase II/histidine kinase"/>
    <property type="match status" value="1"/>
</dbReference>
<comment type="catalytic activity">
    <reaction evidence="1">
        <text>ATP + protein L-histidine = ADP + protein N-phospho-L-histidine.</text>
        <dbReference type="EC" id="2.7.13.3"/>
    </reaction>
</comment>
<dbReference type="Pfam" id="PF02518">
    <property type="entry name" value="HATPase_c"/>
    <property type="match status" value="1"/>
</dbReference>
<evidence type="ECO:0000256" key="1">
    <source>
        <dbReference type="ARBA" id="ARBA00000085"/>
    </source>
</evidence>
<dbReference type="Gene3D" id="3.30.565.10">
    <property type="entry name" value="Histidine kinase-like ATPase, C-terminal domain"/>
    <property type="match status" value="1"/>
</dbReference>
<feature type="transmembrane region" description="Helical" evidence="8">
    <location>
        <begin position="25"/>
        <end position="47"/>
    </location>
</feature>
<evidence type="ECO:0000313" key="10">
    <source>
        <dbReference type="EMBL" id="TRX07748.1"/>
    </source>
</evidence>
<feature type="transmembrane region" description="Helical" evidence="8">
    <location>
        <begin position="129"/>
        <end position="149"/>
    </location>
</feature>
<feature type="transmembrane region" description="Helical" evidence="8">
    <location>
        <begin position="106"/>
        <end position="122"/>
    </location>
</feature>
<organism evidence="11 13">
    <name type="scientific">Flavobacterium gawalongense</name>
    <dbReference type="NCBI Taxonomy" id="2594432"/>
    <lineage>
        <taxon>Bacteria</taxon>
        <taxon>Pseudomonadati</taxon>
        <taxon>Bacteroidota</taxon>
        <taxon>Flavobacteriia</taxon>
        <taxon>Flavobacteriales</taxon>
        <taxon>Flavobacteriaceae</taxon>
        <taxon>Flavobacterium</taxon>
    </lineage>
</organism>
<keyword evidence="3" id="KW-0597">Phosphoprotein</keyword>
<evidence type="ECO:0000256" key="6">
    <source>
        <dbReference type="ARBA" id="ARBA00022777"/>
    </source>
</evidence>
<dbReference type="GO" id="GO:0004673">
    <property type="term" value="F:protein histidine kinase activity"/>
    <property type="evidence" value="ECO:0007669"/>
    <property type="project" value="UniProtKB-EC"/>
</dbReference>
<sequence>MRLENGKAFMKKIGGDESLELEQRIFNISSFSISVFALVGTIANYFIGLNFTVVALSFVGFIITFTLFYLSRFKNRYSTQLIAYYLISTGLILGSMFFFNAGVNGTVTYLILMFLNVFVLIVSEKKQNLIYLFFYILLISLIGLNYAFPHLITKYNSNEEAFADHAITMLYAMFFTTYIIATFRKKMSEDRKVIISKSNELETLYEEISIQKTALHNTAEELKIALEKTNERNKYIETLIKELSHRVKNNLQLVISLLDIQSMNISDSKSKEAINEAKNRLLSMLLAHQKLYNIENAVSIYIPDYINQLTEMIQSTYRESYDECFEINCIPIRHEVEKIIPLGLIINEIITNSFKHAFKETENPLIKITINQINQNNILTISDNGSGFEKKENYNGMGLSIVKALTKQLHGNFEIKKTIESKSGTTSILEWPI</sequence>
<dbReference type="InterPro" id="IPR036890">
    <property type="entry name" value="HATPase_C_sf"/>
</dbReference>